<accession>A0A6A7CAG5</accession>
<organism evidence="1 2">
    <name type="scientific">Piedraia hortae CBS 480.64</name>
    <dbReference type="NCBI Taxonomy" id="1314780"/>
    <lineage>
        <taxon>Eukaryota</taxon>
        <taxon>Fungi</taxon>
        <taxon>Dikarya</taxon>
        <taxon>Ascomycota</taxon>
        <taxon>Pezizomycotina</taxon>
        <taxon>Dothideomycetes</taxon>
        <taxon>Dothideomycetidae</taxon>
        <taxon>Capnodiales</taxon>
        <taxon>Piedraiaceae</taxon>
        <taxon>Piedraia</taxon>
    </lineage>
</organism>
<dbReference type="Proteomes" id="UP000799421">
    <property type="component" value="Unassembled WGS sequence"/>
</dbReference>
<dbReference type="EMBL" id="MU005957">
    <property type="protein sequence ID" value="KAF2864556.1"/>
    <property type="molecule type" value="Genomic_DNA"/>
</dbReference>
<proteinExistence type="predicted"/>
<dbReference type="AlphaFoldDB" id="A0A6A7CAG5"/>
<sequence length="184" mass="20679">MMEKGGSCLTSRLILTRCLVSEAGKYFNRYKAILADSFHSNHQDDITCAAGVGDTLPRNRSKHRDGPKVHCAKFKFRGEKTQHQPHFPLSTGAATTGTSDIIFFPWLHRSLDRYPYQENSVSCRIFPIDSIVVKSVLLLAAVHIWDFQANIFTCRAQFSLLTSFTAEFDGRLSSCCVACNLARR</sequence>
<keyword evidence="2" id="KW-1185">Reference proteome</keyword>
<evidence type="ECO:0000313" key="2">
    <source>
        <dbReference type="Proteomes" id="UP000799421"/>
    </source>
</evidence>
<evidence type="ECO:0000313" key="1">
    <source>
        <dbReference type="EMBL" id="KAF2864556.1"/>
    </source>
</evidence>
<name>A0A6A7CAG5_9PEZI</name>
<reference evidence="1" key="1">
    <citation type="journal article" date="2020" name="Stud. Mycol.">
        <title>101 Dothideomycetes genomes: a test case for predicting lifestyles and emergence of pathogens.</title>
        <authorList>
            <person name="Haridas S."/>
            <person name="Albert R."/>
            <person name="Binder M."/>
            <person name="Bloem J."/>
            <person name="Labutti K."/>
            <person name="Salamov A."/>
            <person name="Andreopoulos B."/>
            <person name="Baker S."/>
            <person name="Barry K."/>
            <person name="Bills G."/>
            <person name="Bluhm B."/>
            <person name="Cannon C."/>
            <person name="Castanera R."/>
            <person name="Culley D."/>
            <person name="Daum C."/>
            <person name="Ezra D."/>
            <person name="Gonzalez J."/>
            <person name="Henrissat B."/>
            <person name="Kuo A."/>
            <person name="Liang C."/>
            <person name="Lipzen A."/>
            <person name="Lutzoni F."/>
            <person name="Magnuson J."/>
            <person name="Mondo S."/>
            <person name="Nolan M."/>
            <person name="Ohm R."/>
            <person name="Pangilinan J."/>
            <person name="Park H.-J."/>
            <person name="Ramirez L."/>
            <person name="Alfaro M."/>
            <person name="Sun H."/>
            <person name="Tritt A."/>
            <person name="Yoshinaga Y."/>
            <person name="Zwiers L.-H."/>
            <person name="Turgeon B."/>
            <person name="Goodwin S."/>
            <person name="Spatafora J."/>
            <person name="Crous P."/>
            <person name="Grigoriev I."/>
        </authorList>
    </citation>
    <scope>NUCLEOTIDE SEQUENCE</scope>
    <source>
        <strain evidence="1">CBS 480.64</strain>
    </source>
</reference>
<gene>
    <name evidence="1" type="ORF">K470DRAFT_6126</name>
</gene>
<protein>
    <submittedName>
        <fullName evidence="1">Uncharacterized protein</fullName>
    </submittedName>
</protein>